<reference evidence="1 2" key="2">
    <citation type="submission" date="2018-11" db="EMBL/GenBank/DDBJ databases">
        <authorList>
            <consortium name="Pathogen Informatics"/>
        </authorList>
    </citation>
    <scope>NUCLEOTIDE SEQUENCE [LARGE SCALE GENOMIC DNA]</scope>
    <source>
        <strain evidence="1 2">NST_G2</strain>
    </source>
</reference>
<organism evidence="3">
    <name type="scientific">Schistocephalus solidus</name>
    <name type="common">Tapeworm</name>
    <dbReference type="NCBI Taxonomy" id="70667"/>
    <lineage>
        <taxon>Eukaryota</taxon>
        <taxon>Metazoa</taxon>
        <taxon>Spiralia</taxon>
        <taxon>Lophotrochozoa</taxon>
        <taxon>Platyhelminthes</taxon>
        <taxon>Cestoda</taxon>
        <taxon>Eucestoda</taxon>
        <taxon>Diphyllobothriidea</taxon>
        <taxon>Diphyllobothriidae</taxon>
        <taxon>Schistocephalus</taxon>
    </lineage>
</organism>
<reference evidence="3" key="1">
    <citation type="submission" date="2016-06" db="UniProtKB">
        <authorList>
            <consortium name="WormBaseParasite"/>
        </authorList>
    </citation>
    <scope>IDENTIFICATION</scope>
</reference>
<sequence>MLGKGGYGLHILLERPPICRARRRWCRLFHPKRLPCRSQGIKDQFTTLCLFIRGRTFTTLLGAYAFHPYPPPSPLTNSDEVKNRFFQDLHALLATGPKTDNRIILDGSNARVGTGQDVLELNIEALQTAAKEPVTIQEELPLTTCHAASTRPSSTHTGTTI</sequence>
<evidence type="ECO:0000313" key="3">
    <source>
        <dbReference type="WBParaSite" id="SSLN_0001767601-mRNA-1"/>
    </source>
</evidence>
<dbReference type="EMBL" id="UYSU01041862">
    <property type="protein sequence ID" value="VDM03413.1"/>
    <property type="molecule type" value="Genomic_DNA"/>
</dbReference>
<evidence type="ECO:0000313" key="2">
    <source>
        <dbReference type="Proteomes" id="UP000275846"/>
    </source>
</evidence>
<dbReference type="Proteomes" id="UP000275846">
    <property type="component" value="Unassembled WGS sequence"/>
</dbReference>
<name>A0A183TKM9_SCHSO</name>
<proteinExistence type="predicted"/>
<protein>
    <submittedName>
        <fullName evidence="1 3">Uncharacterized protein</fullName>
    </submittedName>
</protein>
<dbReference type="AlphaFoldDB" id="A0A183TKM9"/>
<gene>
    <name evidence="1" type="ORF">SSLN_LOCUS17027</name>
</gene>
<accession>A0A183TKM9</accession>
<evidence type="ECO:0000313" key="1">
    <source>
        <dbReference type="EMBL" id="VDM03413.1"/>
    </source>
</evidence>
<dbReference type="OrthoDB" id="10030815at2759"/>
<keyword evidence="2" id="KW-1185">Reference proteome</keyword>
<dbReference type="WBParaSite" id="SSLN_0001767601-mRNA-1">
    <property type="protein sequence ID" value="SSLN_0001767601-mRNA-1"/>
    <property type="gene ID" value="SSLN_0001767601"/>
</dbReference>